<reference evidence="2" key="1">
    <citation type="journal article" date="2024" name="Proc. Natl. Acad. Sci. U.S.A.">
        <title>Extraordinary preservation of gene collinearity over three hundred million years revealed in homosporous lycophytes.</title>
        <authorList>
            <person name="Li C."/>
            <person name="Wickell D."/>
            <person name="Kuo L.Y."/>
            <person name="Chen X."/>
            <person name="Nie B."/>
            <person name="Liao X."/>
            <person name="Peng D."/>
            <person name="Ji J."/>
            <person name="Jenkins J."/>
            <person name="Williams M."/>
            <person name="Shu S."/>
            <person name="Plott C."/>
            <person name="Barry K."/>
            <person name="Rajasekar S."/>
            <person name="Grimwood J."/>
            <person name="Han X."/>
            <person name="Sun S."/>
            <person name="Hou Z."/>
            <person name="He W."/>
            <person name="Dai G."/>
            <person name="Sun C."/>
            <person name="Schmutz J."/>
            <person name="Leebens-Mack J.H."/>
            <person name="Li F.W."/>
            <person name="Wang L."/>
        </authorList>
    </citation>
    <scope>NUCLEOTIDE SEQUENCE [LARGE SCALE GENOMIC DNA]</scope>
    <source>
        <strain evidence="2">cv. PW_Plant_1</strain>
    </source>
</reference>
<evidence type="ECO:0000313" key="1">
    <source>
        <dbReference type="EMBL" id="KAJ7520318.1"/>
    </source>
</evidence>
<name>A0ACC2ARZ4_DIPCM</name>
<organism evidence="1 2">
    <name type="scientific">Diphasiastrum complanatum</name>
    <name type="common">Issler's clubmoss</name>
    <name type="synonym">Lycopodium complanatum</name>
    <dbReference type="NCBI Taxonomy" id="34168"/>
    <lineage>
        <taxon>Eukaryota</taxon>
        <taxon>Viridiplantae</taxon>
        <taxon>Streptophyta</taxon>
        <taxon>Embryophyta</taxon>
        <taxon>Tracheophyta</taxon>
        <taxon>Lycopodiopsida</taxon>
        <taxon>Lycopodiales</taxon>
        <taxon>Lycopodiaceae</taxon>
        <taxon>Lycopodioideae</taxon>
        <taxon>Diphasiastrum</taxon>
    </lineage>
</organism>
<gene>
    <name evidence="1" type="ORF">O6H91_19G000800</name>
</gene>
<evidence type="ECO:0000313" key="2">
    <source>
        <dbReference type="Proteomes" id="UP001162992"/>
    </source>
</evidence>
<protein>
    <submittedName>
        <fullName evidence="1">Uncharacterized protein</fullName>
    </submittedName>
</protein>
<dbReference type="Proteomes" id="UP001162992">
    <property type="component" value="Chromosome 19"/>
</dbReference>
<comment type="caution">
    <text evidence="1">The sequence shown here is derived from an EMBL/GenBank/DDBJ whole genome shotgun (WGS) entry which is preliminary data.</text>
</comment>
<keyword evidence="2" id="KW-1185">Reference proteome</keyword>
<accession>A0ACC2ARZ4</accession>
<proteinExistence type="predicted"/>
<dbReference type="EMBL" id="CM055110">
    <property type="protein sequence ID" value="KAJ7520318.1"/>
    <property type="molecule type" value="Genomic_DNA"/>
</dbReference>
<sequence length="792" mass="87473">MENYSRGPYGYPPQGLLYGLAYPSADSPQPKKIAVNEENQLHKKMRRETAGAEILHKEFHLNQHIGSVVHSTNESCIEAQHISSLRAYPPPSSNDCNFPGIRTDWQAFYPVSDTWRNPQSQPVLGATADHTGSFFCNNSRFLPSMMNYPTNLNTISSVYGVSYVPEASVMTRESGILFPAPVNVASRMMHPQVHFPPCAHPYWDPSSPPGSITLPSQTFVDPRNSTEGWHPCQHQACHSSMISDPLEPSCVSSSQQEGNSSGAFIPSSEASCISNEHRLRKRKALARKISRLRFLESQHQVQANLALTVHSSELVYPQPHKIAEINEEPDESGAMVKPKKEEGGICSFRDLRRQAVESTLLTFEELRLSCLKTEEDRLSCEVNGFRRRADLKAATIMREKELWMNTQKVIGHIPGVQVGDCYNFRIELCILGLHRQHRAGIDFITAKNSAFNKSIATSVVIGKHDRYGDDMDMGETVIYTGQGGLPRKSKEGQIVAEDQRLVRGNIGLKNSYELHTPVRVIRGHRDKNKRSGTVYTYDGLYLVNDMKYEIGVAGNYVFKFLLERMKGQPPLRPISSRQAQIKSLPPPDPSTPLLLEGPQNVLCQSSLLNDNASKSPCSESSPIEAQPIAERLPLPEGSFPLLEQPEESFTQANTMAANFRRECPSLEASGYLPASSSSNFSSPSSSICMPGRESVPTLNLTDWSSSPCNLNSKSVAGVSCTPTSLLDTSAVTNPSIASKTKRGNKDSPPVEPVRSEYSRISDQGSHLSRSLLDGTLDLLKVLPPDNIVCLPT</sequence>